<evidence type="ECO:0000256" key="11">
    <source>
        <dbReference type="SAM" id="SignalP"/>
    </source>
</evidence>
<evidence type="ECO:0000313" key="13">
    <source>
        <dbReference type="EMBL" id="MDT8503770.1"/>
    </source>
</evidence>
<dbReference type="PANTHER" id="PTHR34501">
    <property type="entry name" value="PROTEIN YDDL-RELATED"/>
    <property type="match status" value="1"/>
</dbReference>
<evidence type="ECO:0000256" key="10">
    <source>
        <dbReference type="ARBA" id="ARBA00023237"/>
    </source>
</evidence>
<proteinExistence type="predicted"/>
<reference evidence="13" key="1">
    <citation type="submission" date="2023-08" db="EMBL/GenBank/DDBJ databases">
        <title>Study of Resistomes in environmental pathogenic environmental.</title>
        <authorList>
            <person name="Bhattacharjee A."/>
            <person name="Singh A.K."/>
        </authorList>
    </citation>
    <scope>NUCLEOTIDE SEQUENCE</scope>
    <source>
        <strain evidence="13">S1</strain>
    </source>
</reference>
<evidence type="ECO:0000256" key="4">
    <source>
        <dbReference type="ARBA" id="ARBA00022452"/>
    </source>
</evidence>
<dbReference type="CDD" id="cd00342">
    <property type="entry name" value="gram_neg_porins"/>
    <property type="match status" value="1"/>
</dbReference>
<dbReference type="SUPFAM" id="SSF56935">
    <property type="entry name" value="Porins"/>
    <property type="match status" value="1"/>
</dbReference>
<gene>
    <name evidence="13" type="ORF">OYC61_005675</name>
</gene>
<dbReference type="PRINTS" id="PR00184">
    <property type="entry name" value="NEISSPPORIN"/>
</dbReference>
<dbReference type="EMBL" id="JAPQTC020000002">
    <property type="protein sequence ID" value="MDT8503770.1"/>
    <property type="molecule type" value="Genomic_DNA"/>
</dbReference>
<protein>
    <submittedName>
        <fullName evidence="13">Porin</fullName>
    </submittedName>
</protein>
<evidence type="ECO:0000313" key="14">
    <source>
        <dbReference type="Proteomes" id="UP001074635"/>
    </source>
</evidence>
<comment type="caution">
    <text evidence="13">The sequence shown here is derived from an EMBL/GenBank/DDBJ whole genome shotgun (WGS) entry which is preliminary data.</text>
</comment>
<dbReference type="Proteomes" id="UP001074635">
    <property type="component" value="Unassembled WGS sequence"/>
</dbReference>
<comment type="subcellular location">
    <subcellularLocation>
        <location evidence="1">Cell outer membrane</location>
        <topology evidence="1">Multi-pass membrane protein</topology>
    </subcellularLocation>
</comment>
<dbReference type="InterPro" id="IPR033900">
    <property type="entry name" value="Gram_neg_porin_domain"/>
</dbReference>
<comment type="subunit">
    <text evidence="2">Homotrimer.</text>
</comment>
<feature type="domain" description="Porin" evidence="12">
    <location>
        <begin position="7"/>
        <end position="381"/>
    </location>
</feature>
<keyword evidence="5" id="KW-0812">Transmembrane</keyword>
<organism evidence="13 14">
    <name type="scientific">Alcaligenes nematophilus</name>
    <dbReference type="NCBI Taxonomy" id="2994643"/>
    <lineage>
        <taxon>Bacteria</taxon>
        <taxon>Pseudomonadati</taxon>
        <taxon>Pseudomonadota</taxon>
        <taxon>Betaproteobacteria</taxon>
        <taxon>Burkholderiales</taxon>
        <taxon>Alcaligenaceae</taxon>
        <taxon>Alcaligenes</taxon>
    </lineage>
</organism>
<keyword evidence="6 11" id="KW-0732">Signal</keyword>
<dbReference type="RefSeq" id="WP_268380137.1">
    <property type="nucleotide sequence ID" value="NZ_JAPQTC020000002.1"/>
</dbReference>
<evidence type="ECO:0000256" key="9">
    <source>
        <dbReference type="ARBA" id="ARBA00023136"/>
    </source>
</evidence>
<dbReference type="InterPro" id="IPR002299">
    <property type="entry name" value="Porin_Neis"/>
</dbReference>
<keyword evidence="3" id="KW-0813">Transport</keyword>
<evidence type="ECO:0000256" key="6">
    <source>
        <dbReference type="ARBA" id="ARBA00022729"/>
    </source>
</evidence>
<feature type="chain" id="PRO_5046550818" evidence="11">
    <location>
        <begin position="21"/>
        <end position="401"/>
    </location>
</feature>
<keyword evidence="7" id="KW-0406">Ion transport</keyword>
<evidence type="ECO:0000256" key="1">
    <source>
        <dbReference type="ARBA" id="ARBA00004571"/>
    </source>
</evidence>
<keyword evidence="4" id="KW-1134">Transmembrane beta strand</keyword>
<sequence length="401" mass="42397">MKKTLLAAALMAGFAGVAHAETSVTLYGILDAGIGYQKVKGSEGYGQTSNPAEINSKRTGLINGIQSGNRWGLKGSEDLGDGLRAVFVLESGFDLGTGNSAQNGRLFGRQATLGLAGDSWGQLDFGRQTNIASKYLSAVADPFGGGFDQANIGGAFTSANTVRYDNMVMYQTPNFSGFQFGVGYSFNGNGKQSWDKDLPLVGGGTANSKDFNKQAITTGLRYANGPVGLAVTYDQIRNRGLTPVTSGGQVVGATYNGGEDTTIKSWNIGGSYDFEVVKAYLAFGQTRNGLFEGQTFGELNQQAFLGKGLKVNSYLVGLSAPVGAGSIMGSWTMADPRSAPDTLANSTGPWELKKQHTFSLGYSHPLSKRTNVYAIGSYAKNVYFMPDAKSTLIGVGLRHQF</sequence>
<keyword evidence="10" id="KW-0998">Cell outer membrane</keyword>
<evidence type="ECO:0000256" key="2">
    <source>
        <dbReference type="ARBA" id="ARBA00011233"/>
    </source>
</evidence>
<accession>A0ABU3MR02</accession>
<evidence type="ECO:0000259" key="12">
    <source>
        <dbReference type="Pfam" id="PF13609"/>
    </source>
</evidence>
<evidence type="ECO:0000256" key="3">
    <source>
        <dbReference type="ARBA" id="ARBA00022448"/>
    </source>
</evidence>
<dbReference type="InterPro" id="IPR023614">
    <property type="entry name" value="Porin_dom_sf"/>
</dbReference>
<feature type="signal peptide" evidence="11">
    <location>
        <begin position="1"/>
        <end position="20"/>
    </location>
</feature>
<dbReference type="PANTHER" id="PTHR34501:SF9">
    <property type="entry name" value="MAJOR OUTER MEMBRANE PROTEIN P.IA"/>
    <property type="match status" value="1"/>
</dbReference>
<keyword evidence="8" id="KW-0626">Porin</keyword>
<dbReference type="Gene3D" id="2.40.160.10">
    <property type="entry name" value="Porin"/>
    <property type="match status" value="1"/>
</dbReference>
<keyword evidence="14" id="KW-1185">Reference proteome</keyword>
<keyword evidence="9" id="KW-0472">Membrane</keyword>
<name>A0ABU3MR02_9BURK</name>
<evidence type="ECO:0000256" key="5">
    <source>
        <dbReference type="ARBA" id="ARBA00022692"/>
    </source>
</evidence>
<evidence type="ECO:0000256" key="8">
    <source>
        <dbReference type="ARBA" id="ARBA00023114"/>
    </source>
</evidence>
<dbReference type="Pfam" id="PF13609">
    <property type="entry name" value="Porin_4"/>
    <property type="match status" value="1"/>
</dbReference>
<evidence type="ECO:0000256" key="7">
    <source>
        <dbReference type="ARBA" id="ARBA00023065"/>
    </source>
</evidence>
<dbReference type="InterPro" id="IPR050298">
    <property type="entry name" value="Gram-neg_bact_OMP"/>
</dbReference>